<name>A0ABU0ARH1_9BACI</name>
<gene>
    <name evidence="2" type="ORF">J2S17_005752</name>
</gene>
<protein>
    <submittedName>
        <fullName evidence="2">Uncharacterized protein (TIGR02391 family)</fullName>
    </submittedName>
</protein>
<organism evidence="2 3">
    <name type="scientific">Cytobacillus purgationiresistens</name>
    <dbReference type="NCBI Taxonomy" id="863449"/>
    <lineage>
        <taxon>Bacteria</taxon>
        <taxon>Bacillati</taxon>
        <taxon>Bacillota</taxon>
        <taxon>Bacilli</taxon>
        <taxon>Bacillales</taxon>
        <taxon>Bacillaceae</taxon>
        <taxon>Cytobacillus</taxon>
    </lineage>
</organism>
<dbReference type="EMBL" id="JAUSUB010000051">
    <property type="protein sequence ID" value="MDQ0273803.1"/>
    <property type="molecule type" value="Genomic_DNA"/>
</dbReference>
<evidence type="ECO:0000313" key="2">
    <source>
        <dbReference type="EMBL" id="MDQ0273803.1"/>
    </source>
</evidence>
<dbReference type="RefSeq" id="WP_307480401.1">
    <property type="nucleotide sequence ID" value="NZ_JAUSUB010000051.1"/>
</dbReference>
<reference evidence="2 3" key="1">
    <citation type="submission" date="2023-07" db="EMBL/GenBank/DDBJ databases">
        <title>Genomic Encyclopedia of Type Strains, Phase IV (KMG-IV): sequencing the most valuable type-strain genomes for metagenomic binning, comparative biology and taxonomic classification.</title>
        <authorList>
            <person name="Goeker M."/>
        </authorList>
    </citation>
    <scope>NUCLEOTIDE SEQUENCE [LARGE SCALE GENOMIC DNA]</scope>
    <source>
        <strain evidence="2 3">DSM 23494</strain>
    </source>
</reference>
<evidence type="ECO:0000259" key="1">
    <source>
        <dbReference type="Pfam" id="PF09509"/>
    </source>
</evidence>
<sequence>MHKVNRKTFNEGELETLCRIIADTNDGLTGSQIEYFLRMLKFKDTDPTLTKWKRLYNALANRQNQTNSGNCVLSFISKSFAPSRYIGNKDFYYDKLEKINTILLFHGLEFKDDGKFHRVLSTKTLAEAEKRASRLTERVTSRHLHPHLLKYCKKELLQNNYFHAVLEATKSIASMIRTKTGLVSDGAKLVEEAFGGSNPLLKINSFKTESEISEQKGFVNLAKGLFGTFRNPTAHAAKIEWNMSEEDSIDLFTLASYVLRRIEKSN</sequence>
<evidence type="ECO:0000313" key="3">
    <source>
        <dbReference type="Proteomes" id="UP001238088"/>
    </source>
</evidence>
<proteinExistence type="predicted"/>
<dbReference type="Pfam" id="PF09509">
    <property type="entry name" value="Hypoth_Ymh"/>
    <property type="match status" value="1"/>
</dbReference>
<dbReference type="InterPro" id="IPR012654">
    <property type="entry name" value="CHP02391"/>
</dbReference>
<comment type="caution">
    <text evidence="2">The sequence shown here is derived from an EMBL/GenBank/DDBJ whole genome shotgun (WGS) entry which is preliminary data.</text>
</comment>
<dbReference type="NCBIfam" id="TIGR02391">
    <property type="entry name" value="hypoth_ymh"/>
    <property type="match status" value="1"/>
</dbReference>
<dbReference type="Proteomes" id="UP001238088">
    <property type="component" value="Unassembled WGS sequence"/>
</dbReference>
<accession>A0ABU0ARH1</accession>
<keyword evidence="3" id="KW-1185">Reference proteome</keyword>
<feature type="domain" description="Conserved hypothetical protein CHP02391" evidence="1">
    <location>
        <begin position="142"/>
        <end position="262"/>
    </location>
</feature>